<feature type="transmembrane region" description="Helical" evidence="1">
    <location>
        <begin position="170"/>
        <end position="191"/>
    </location>
</feature>
<evidence type="ECO:0000313" key="2">
    <source>
        <dbReference type="EMBL" id="MFC4032347.1"/>
    </source>
</evidence>
<keyword evidence="1" id="KW-0472">Membrane</keyword>
<feature type="transmembrane region" description="Helical" evidence="1">
    <location>
        <begin position="270"/>
        <end position="290"/>
    </location>
</feature>
<evidence type="ECO:0000313" key="3">
    <source>
        <dbReference type="Proteomes" id="UP001595765"/>
    </source>
</evidence>
<name>A0ABV8HJX0_9ACTN</name>
<keyword evidence="1" id="KW-1133">Transmembrane helix</keyword>
<gene>
    <name evidence="2" type="ORF">ACFO3J_12750</name>
</gene>
<protein>
    <submittedName>
        <fullName evidence="2">Uncharacterized protein</fullName>
    </submittedName>
</protein>
<feature type="transmembrane region" description="Helical" evidence="1">
    <location>
        <begin position="203"/>
        <end position="222"/>
    </location>
</feature>
<feature type="transmembrane region" description="Helical" evidence="1">
    <location>
        <begin position="125"/>
        <end position="148"/>
    </location>
</feature>
<keyword evidence="1" id="KW-0812">Transmembrane</keyword>
<feature type="transmembrane region" description="Helical" evidence="1">
    <location>
        <begin position="234"/>
        <end position="258"/>
    </location>
</feature>
<feature type="transmembrane region" description="Helical" evidence="1">
    <location>
        <begin position="296"/>
        <end position="317"/>
    </location>
</feature>
<keyword evidence="3" id="KW-1185">Reference proteome</keyword>
<reference evidence="3" key="1">
    <citation type="journal article" date="2019" name="Int. J. Syst. Evol. Microbiol.">
        <title>The Global Catalogue of Microorganisms (GCM) 10K type strain sequencing project: providing services to taxonomists for standard genome sequencing and annotation.</title>
        <authorList>
            <consortium name="The Broad Institute Genomics Platform"/>
            <consortium name="The Broad Institute Genome Sequencing Center for Infectious Disease"/>
            <person name="Wu L."/>
            <person name="Ma J."/>
        </authorList>
    </citation>
    <scope>NUCLEOTIDE SEQUENCE [LARGE SCALE GENOMIC DNA]</scope>
    <source>
        <strain evidence="3">CGMCC 4.7237</strain>
    </source>
</reference>
<feature type="transmembrane region" description="Helical" evidence="1">
    <location>
        <begin position="75"/>
        <end position="94"/>
    </location>
</feature>
<dbReference type="EMBL" id="JBHSBB010000010">
    <property type="protein sequence ID" value="MFC4032347.1"/>
    <property type="molecule type" value="Genomic_DNA"/>
</dbReference>
<comment type="caution">
    <text evidence="2">The sequence shown here is derived from an EMBL/GenBank/DDBJ whole genome shotgun (WGS) entry which is preliminary data.</text>
</comment>
<organism evidence="2 3">
    <name type="scientific">Streptomyces polygonati</name>
    <dbReference type="NCBI Taxonomy" id="1617087"/>
    <lineage>
        <taxon>Bacteria</taxon>
        <taxon>Bacillati</taxon>
        <taxon>Actinomycetota</taxon>
        <taxon>Actinomycetes</taxon>
        <taxon>Kitasatosporales</taxon>
        <taxon>Streptomycetaceae</taxon>
        <taxon>Streptomyces</taxon>
    </lineage>
</organism>
<dbReference type="RefSeq" id="WP_386429238.1">
    <property type="nucleotide sequence ID" value="NZ_JBHSBB010000010.1"/>
</dbReference>
<accession>A0ABV8HJX0</accession>
<sequence length="328" mass="34968">MTDCQPDGRDWTERWYRVMLLGYPAPYRERHGGELIGTLLEAYPSRRLPSLRESAGLLDAGLVTRLRTRLDPVPAWAAGLRLGVLLLALMQAGSQLAVQWSWLMQLAPVLIVVSLLLGRMGAAAVLAAVQGAVVTSQAWVVNMGTAYFGEEMFSSAVVGVQARSGGGDCWIWPGVLETWVIAVGAAVLAVTGRTRGPLRRRSWWWLTISLLQAAFTACTRALEPTWPQPGHQHITAPAALTALSVLPVVAAVGFLLFALRATVAIGDSRWTIAAGVYLVPTGILAAALAVTEPSAVLTLDSTLPAVLLAAACAVALLRGTRPRADQRP</sequence>
<feature type="transmembrane region" description="Helical" evidence="1">
    <location>
        <begin position="100"/>
        <end position="118"/>
    </location>
</feature>
<evidence type="ECO:0000256" key="1">
    <source>
        <dbReference type="SAM" id="Phobius"/>
    </source>
</evidence>
<proteinExistence type="predicted"/>
<dbReference type="Proteomes" id="UP001595765">
    <property type="component" value="Unassembled WGS sequence"/>
</dbReference>